<dbReference type="Proteomes" id="UP001458880">
    <property type="component" value="Unassembled WGS sequence"/>
</dbReference>
<proteinExistence type="predicted"/>
<sequence length="101" mass="12175">MERLYTPDQWISMERLEKRKQPYEVYQLSQNDVYDLKDLQNSIAINFDKDRNGEKVQISNVRIIATDPEFPNCLLFKTTYEQDPEFPNCLLFKTTYEQEEL</sequence>
<accession>A0AAW1LU82</accession>
<dbReference type="EMBL" id="JASPKY010000102">
    <property type="protein sequence ID" value="KAK9737249.1"/>
    <property type="molecule type" value="Genomic_DNA"/>
</dbReference>
<dbReference type="AlphaFoldDB" id="A0AAW1LU82"/>
<gene>
    <name evidence="1" type="ORF">QE152_g10856</name>
</gene>
<comment type="caution">
    <text evidence="1">The sequence shown here is derived from an EMBL/GenBank/DDBJ whole genome shotgun (WGS) entry which is preliminary data.</text>
</comment>
<evidence type="ECO:0000313" key="2">
    <source>
        <dbReference type="Proteomes" id="UP001458880"/>
    </source>
</evidence>
<reference evidence="1 2" key="1">
    <citation type="journal article" date="2024" name="BMC Genomics">
        <title>De novo assembly and annotation of Popillia japonica's genome with initial clues to its potential as an invasive pest.</title>
        <authorList>
            <person name="Cucini C."/>
            <person name="Boschi S."/>
            <person name="Funari R."/>
            <person name="Cardaioli E."/>
            <person name="Iannotti N."/>
            <person name="Marturano G."/>
            <person name="Paoli F."/>
            <person name="Bruttini M."/>
            <person name="Carapelli A."/>
            <person name="Frati F."/>
            <person name="Nardi F."/>
        </authorList>
    </citation>
    <scope>NUCLEOTIDE SEQUENCE [LARGE SCALE GENOMIC DNA]</scope>
    <source>
        <strain evidence="1">DMR45628</strain>
    </source>
</reference>
<organism evidence="1 2">
    <name type="scientific">Popillia japonica</name>
    <name type="common">Japanese beetle</name>
    <dbReference type="NCBI Taxonomy" id="7064"/>
    <lineage>
        <taxon>Eukaryota</taxon>
        <taxon>Metazoa</taxon>
        <taxon>Ecdysozoa</taxon>
        <taxon>Arthropoda</taxon>
        <taxon>Hexapoda</taxon>
        <taxon>Insecta</taxon>
        <taxon>Pterygota</taxon>
        <taxon>Neoptera</taxon>
        <taxon>Endopterygota</taxon>
        <taxon>Coleoptera</taxon>
        <taxon>Polyphaga</taxon>
        <taxon>Scarabaeiformia</taxon>
        <taxon>Scarabaeidae</taxon>
        <taxon>Rutelinae</taxon>
        <taxon>Popillia</taxon>
    </lineage>
</organism>
<evidence type="ECO:0000313" key="1">
    <source>
        <dbReference type="EMBL" id="KAK9737249.1"/>
    </source>
</evidence>
<keyword evidence="2" id="KW-1185">Reference proteome</keyword>
<name>A0AAW1LU82_POPJA</name>
<protein>
    <submittedName>
        <fullName evidence="1">Uncharacterized protein</fullName>
    </submittedName>
</protein>